<accession>A0ABP0IA93</accession>
<reference evidence="2 3" key="1">
    <citation type="submission" date="2024-02" db="EMBL/GenBank/DDBJ databases">
        <authorList>
            <person name="Chen Y."/>
            <person name="Shah S."/>
            <person name="Dougan E. K."/>
            <person name="Thang M."/>
            <person name="Chan C."/>
        </authorList>
    </citation>
    <scope>NUCLEOTIDE SEQUENCE [LARGE SCALE GENOMIC DNA]</scope>
</reference>
<dbReference type="Proteomes" id="UP001642464">
    <property type="component" value="Unassembled WGS sequence"/>
</dbReference>
<evidence type="ECO:0008006" key="4">
    <source>
        <dbReference type="Google" id="ProtNLM"/>
    </source>
</evidence>
<gene>
    <name evidence="2" type="ORF">SCF082_LOCUS6073</name>
</gene>
<organism evidence="2 3">
    <name type="scientific">Durusdinium trenchii</name>
    <dbReference type="NCBI Taxonomy" id="1381693"/>
    <lineage>
        <taxon>Eukaryota</taxon>
        <taxon>Sar</taxon>
        <taxon>Alveolata</taxon>
        <taxon>Dinophyceae</taxon>
        <taxon>Suessiales</taxon>
        <taxon>Symbiodiniaceae</taxon>
        <taxon>Durusdinium</taxon>
    </lineage>
</organism>
<feature type="chain" id="PRO_5045671740" description="Secreted protein" evidence="1">
    <location>
        <begin position="19"/>
        <end position="218"/>
    </location>
</feature>
<keyword evidence="3" id="KW-1185">Reference proteome</keyword>
<protein>
    <recommendedName>
        <fullName evidence="4">Secreted protein</fullName>
    </recommendedName>
</protein>
<proteinExistence type="predicted"/>
<dbReference type="EMBL" id="CAXAMM010003335">
    <property type="protein sequence ID" value="CAK8999491.1"/>
    <property type="molecule type" value="Genomic_DNA"/>
</dbReference>
<feature type="signal peptide" evidence="1">
    <location>
        <begin position="1"/>
        <end position="18"/>
    </location>
</feature>
<sequence length="218" mass="24883">MVSFRSIIVVSLVMLVAAMRHQDTEKGEELDEEGPCWEKFGRCCTSKCDGLKVSDYHNHPLKNCKVKKGKAVSGMCEERCKVRTFTSHKQVVMAEYDIDVKAQRSANDDDCEERCKVRTFTSHKQVVMAEYDIDVKAQRSANDDDCEVTAPFLSFKMGLQIASRARAVLHETGPLEGRIQKLTEDEAYAWLSEFRFGRDCGDDTIEEDAWKYLSADWM</sequence>
<keyword evidence="1" id="KW-0732">Signal</keyword>
<evidence type="ECO:0000256" key="1">
    <source>
        <dbReference type="SAM" id="SignalP"/>
    </source>
</evidence>
<evidence type="ECO:0000313" key="3">
    <source>
        <dbReference type="Proteomes" id="UP001642464"/>
    </source>
</evidence>
<name>A0ABP0IA93_9DINO</name>
<comment type="caution">
    <text evidence="2">The sequence shown here is derived from an EMBL/GenBank/DDBJ whole genome shotgun (WGS) entry which is preliminary data.</text>
</comment>
<evidence type="ECO:0000313" key="2">
    <source>
        <dbReference type="EMBL" id="CAK8999491.1"/>
    </source>
</evidence>